<protein>
    <submittedName>
        <fullName evidence="1">Uncharacterized protein</fullName>
    </submittedName>
</protein>
<accession>A0A0A8YMD5</accession>
<reference evidence="1" key="1">
    <citation type="submission" date="2014-09" db="EMBL/GenBank/DDBJ databases">
        <authorList>
            <person name="Magalhaes I.L.F."/>
            <person name="Oliveira U."/>
            <person name="Santos F.R."/>
            <person name="Vidigal T.H.D.A."/>
            <person name="Brescovit A.D."/>
            <person name="Santos A.J."/>
        </authorList>
    </citation>
    <scope>NUCLEOTIDE SEQUENCE</scope>
    <source>
        <tissue evidence="1">Shoot tissue taken approximately 20 cm above the soil surface</tissue>
    </source>
</reference>
<reference evidence="1" key="2">
    <citation type="journal article" date="2015" name="Data Brief">
        <title>Shoot transcriptome of the giant reed, Arundo donax.</title>
        <authorList>
            <person name="Barrero R.A."/>
            <person name="Guerrero F.D."/>
            <person name="Moolhuijzen P."/>
            <person name="Goolsby J.A."/>
            <person name="Tidwell J."/>
            <person name="Bellgard S.E."/>
            <person name="Bellgard M.I."/>
        </authorList>
    </citation>
    <scope>NUCLEOTIDE SEQUENCE</scope>
    <source>
        <tissue evidence="1">Shoot tissue taken approximately 20 cm above the soil surface</tissue>
    </source>
</reference>
<evidence type="ECO:0000313" key="1">
    <source>
        <dbReference type="EMBL" id="JAD27749.1"/>
    </source>
</evidence>
<proteinExistence type="predicted"/>
<dbReference type="AlphaFoldDB" id="A0A0A8YMD5"/>
<organism evidence="1">
    <name type="scientific">Arundo donax</name>
    <name type="common">Giant reed</name>
    <name type="synonym">Donax arundinaceus</name>
    <dbReference type="NCBI Taxonomy" id="35708"/>
    <lineage>
        <taxon>Eukaryota</taxon>
        <taxon>Viridiplantae</taxon>
        <taxon>Streptophyta</taxon>
        <taxon>Embryophyta</taxon>
        <taxon>Tracheophyta</taxon>
        <taxon>Spermatophyta</taxon>
        <taxon>Magnoliopsida</taxon>
        <taxon>Liliopsida</taxon>
        <taxon>Poales</taxon>
        <taxon>Poaceae</taxon>
        <taxon>PACMAD clade</taxon>
        <taxon>Arundinoideae</taxon>
        <taxon>Arundineae</taxon>
        <taxon>Arundo</taxon>
    </lineage>
</organism>
<sequence length="62" mass="7288">MLVYQALTGYLYNFSYHSLWNYVLQMCNSMDESIAVNMYLLEANKVLPPSLYIRGYGIQKQK</sequence>
<name>A0A0A8YMD5_ARUDO</name>
<dbReference type="EMBL" id="GBRH01270146">
    <property type="protein sequence ID" value="JAD27749.1"/>
    <property type="molecule type" value="Transcribed_RNA"/>
</dbReference>